<proteinExistence type="inferred from homology"/>
<dbReference type="RefSeq" id="WP_233490900.1">
    <property type="nucleotide sequence ID" value="NZ_CP014206.1"/>
</dbReference>
<evidence type="ECO:0000256" key="3">
    <source>
        <dbReference type="ARBA" id="ARBA00022475"/>
    </source>
</evidence>
<keyword evidence="2 7" id="KW-0813">Transport</keyword>
<keyword evidence="6 7" id="KW-0472">Membrane</keyword>
<comment type="similarity">
    <text evidence="7">Belongs to the binding-protein-dependent transport system permease family.</text>
</comment>
<dbReference type="GO" id="GO:0005886">
    <property type="term" value="C:plasma membrane"/>
    <property type="evidence" value="ECO:0007669"/>
    <property type="project" value="UniProtKB-SubCell"/>
</dbReference>
<dbReference type="InterPro" id="IPR050366">
    <property type="entry name" value="BP-dependent_transpt_permease"/>
</dbReference>
<keyword evidence="3" id="KW-1003">Cell membrane</keyword>
<dbReference type="EMBL" id="SOBK01000003">
    <property type="protein sequence ID" value="TDT89934.1"/>
    <property type="molecule type" value="Genomic_DNA"/>
</dbReference>
<feature type="transmembrane region" description="Helical" evidence="7">
    <location>
        <begin position="258"/>
        <end position="277"/>
    </location>
</feature>
<evidence type="ECO:0000256" key="5">
    <source>
        <dbReference type="ARBA" id="ARBA00022989"/>
    </source>
</evidence>
<dbReference type="PROSITE" id="PS50928">
    <property type="entry name" value="ABC_TM1"/>
    <property type="match status" value="1"/>
</dbReference>
<comment type="caution">
    <text evidence="9">The sequence shown here is derived from an EMBL/GenBank/DDBJ whole genome shotgun (WGS) entry which is preliminary data.</text>
</comment>
<evidence type="ECO:0000256" key="4">
    <source>
        <dbReference type="ARBA" id="ARBA00022692"/>
    </source>
</evidence>
<feature type="domain" description="ABC transmembrane type-1" evidence="8">
    <location>
        <begin position="91"/>
        <end position="281"/>
    </location>
</feature>
<reference evidence="9 10" key="1">
    <citation type="submission" date="2019-03" db="EMBL/GenBank/DDBJ databases">
        <title>Genomic Encyclopedia of Type Strains, Phase IV (KMG-IV): sequencing the most valuable type-strain genomes for metagenomic binning, comparative biology and taxonomic classification.</title>
        <authorList>
            <person name="Goeker M."/>
        </authorList>
    </citation>
    <scope>NUCLEOTIDE SEQUENCE [LARGE SCALE GENOMIC DNA]</scope>
    <source>
        <strain evidence="9 10">DSM 101483</strain>
    </source>
</reference>
<dbReference type="PANTHER" id="PTHR43386:SF23">
    <property type="entry name" value="ABC TRANSPORTER"/>
    <property type="match status" value="1"/>
</dbReference>
<evidence type="ECO:0000259" key="8">
    <source>
        <dbReference type="PROSITE" id="PS50928"/>
    </source>
</evidence>
<accession>A0AA94PQI1</accession>
<dbReference type="AlphaFoldDB" id="A0AA94PQI1"/>
<feature type="transmembrane region" description="Helical" evidence="7">
    <location>
        <begin position="140"/>
        <end position="164"/>
    </location>
</feature>
<keyword evidence="4 7" id="KW-0812">Transmembrane</keyword>
<evidence type="ECO:0000256" key="6">
    <source>
        <dbReference type="ARBA" id="ARBA00023136"/>
    </source>
</evidence>
<comment type="subcellular location">
    <subcellularLocation>
        <location evidence="1 7">Cell membrane</location>
        <topology evidence="1 7">Multi-pass membrane protein</topology>
    </subcellularLocation>
</comment>
<dbReference type="PANTHER" id="PTHR43386">
    <property type="entry name" value="OLIGOPEPTIDE TRANSPORT SYSTEM PERMEASE PROTEIN APPC"/>
    <property type="match status" value="1"/>
</dbReference>
<evidence type="ECO:0000313" key="9">
    <source>
        <dbReference type="EMBL" id="TDT89934.1"/>
    </source>
</evidence>
<sequence>MTTLTKDTRSPADRLYFLAARMRLMDGRGRAAWVIGLCLAYFTVLVATSRLMDDAGLTTDFLHKKLPPCLEYPFGTDWLGRDMLVRTVKGLTRSLGIGLLAATVSSVVSVVLGTLSATMGRRTDAVVTTLVDLVMATPHLVLLILVSFACGGGATGVIIAVAVSHWTRLARIIRAEILQLKQAEFVMVSRRLGRSPWWIARKHMLPHIIPQFTIGLILLFPHAILHAAGLTFLGFGLSPHNPSIGILLSESMRHISTGYWWLAILPGLSLLVTVKLFDVLGNSLRVITDPKTSQE</sequence>
<evidence type="ECO:0000313" key="10">
    <source>
        <dbReference type="Proteomes" id="UP000295506"/>
    </source>
</evidence>
<feature type="transmembrane region" description="Helical" evidence="7">
    <location>
        <begin position="95"/>
        <end position="120"/>
    </location>
</feature>
<dbReference type="InterPro" id="IPR000515">
    <property type="entry name" value="MetI-like"/>
</dbReference>
<dbReference type="CDD" id="cd06261">
    <property type="entry name" value="TM_PBP2"/>
    <property type="match status" value="1"/>
</dbReference>
<evidence type="ECO:0000256" key="2">
    <source>
        <dbReference type="ARBA" id="ARBA00022448"/>
    </source>
</evidence>
<dbReference type="InterPro" id="IPR035906">
    <property type="entry name" value="MetI-like_sf"/>
</dbReference>
<feature type="transmembrane region" description="Helical" evidence="7">
    <location>
        <begin position="212"/>
        <end position="238"/>
    </location>
</feature>
<evidence type="ECO:0000256" key="1">
    <source>
        <dbReference type="ARBA" id="ARBA00004651"/>
    </source>
</evidence>
<dbReference type="GO" id="GO:0055085">
    <property type="term" value="P:transmembrane transport"/>
    <property type="evidence" value="ECO:0007669"/>
    <property type="project" value="InterPro"/>
</dbReference>
<organism evidence="9 10">
    <name type="scientific">Pseudodesulfovibrio indicus</name>
    <dbReference type="NCBI Taxonomy" id="1716143"/>
    <lineage>
        <taxon>Bacteria</taxon>
        <taxon>Pseudomonadati</taxon>
        <taxon>Thermodesulfobacteriota</taxon>
        <taxon>Desulfovibrionia</taxon>
        <taxon>Desulfovibrionales</taxon>
        <taxon>Desulfovibrionaceae</taxon>
    </lineage>
</organism>
<dbReference type="Pfam" id="PF00528">
    <property type="entry name" value="BPD_transp_1"/>
    <property type="match status" value="1"/>
</dbReference>
<dbReference type="Proteomes" id="UP000295506">
    <property type="component" value="Unassembled WGS sequence"/>
</dbReference>
<keyword evidence="5 7" id="KW-1133">Transmembrane helix</keyword>
<gene>
    <name evidence="9" type="ORF">EDC59_103232</name>
</gene>
<evidence type="ECO:0000256" key="7">
    <source>
        <dbReference type="RuleBase" id="RU363032"/>
    </source>
</evidence>
<dbReference type="Gene3D" id="1.10.3720.10">
    <property type="entry name" value="MetI-like"/>
    <property type="match status" value="1"/>
</dbReference>
<dbReference type="SUPFAM" id="SSF161098">
    <property type="entry name" value="MetI-like"/>
    <property type="match status" value="1"/>
</dbReference>
<feature type="transmembrane region" description="Helical" evidence="7">
    <location>
        <begin position="31"/>
        <end position="48"/>
    </location>
</feature>
<name>A0AA94PQI1_9BACT</name>
<protein>
    <submittedName>
        <fullName evidence="9">Peptide/nickel transport system permease protein</fullName>
    </submittedName>
</protein>